<dbReference type="EMBL" id="UGSC01000001">
    <property type="protein sequence ID" value="SUA68410.1"/>
    <property type="molecule type" value="Genomic_DNA"/>
</dbReference>
<accession>A0A378XX21</accession>
<organism evidence="1 2">
    <name type="scientific">Paenibacillus polymyxa</name>
    <name type="common">Bacillus polymyxa</name>
    <dbReference type="NCBI Taxonomy" id="1406"/>
    <lineage>
        <taxon>Bacteria</taxon>
        <taxon>Bacillati</taxon>
        <taxon>Bacillota</taxon>
        <taxon>Bacilli</taxon>
        <taxon>Bacillales</taxon>
        <taxon>Paenibacillaceae</taxon>
        <taxon>Paenibacillus</taxon>
    </lineage>
</organism>
<evidence type="ECO:0000313" key="1">
    <source>
        <dbReference type="EMBL" id="SUA68410.1"/>
    </source>
</evidence>
<proteinExistence type="predicted"/>
<protein>
    <submittedName>
        <fullName evidence="1">Uncharacterized protein</fullName>
    </submittedName>
</protein>
<name>A0A378XX21_PAEPO</name>
<sequence>MTIKQCGIEEVIKVVTNKGAGTDNDPIREVVQYWNKSGNLIVEIDSIK</sequence>
<dbReference type="Proteomes" id="UP000254400">
    <property type="component" value="Unassembled WGS sequence"/>
</dbReference>
<dbReference type="AlphaFoldDB" id="A0A378XX21"/>
<evidence type="ECO:0000313" key="2">
    <source>
        <dbReference type="Proteomes" id="UP000254400"/>
    </source>
</evidence>
<reference evidence="1 2" key="1">
    <citation type="submission" date="2018-06" db="EMBL/GenBank/DDBJ databases">
        <authorList>
            <consortium name="Pathogen Informatics"/>
            <person name="Doyle S."/>
        </authorList>
    </citation>
    <scope>NUCLEOTIDE SEQUENCE [LARGE SCALE GENOMIC DNA]</scope>
    <source>
        <strain evidence="1 2">NCTC10343</strain>
    </source>
</reference>
<gene>
    <name evidence="1" type="ORF">NCTC10343_01668</name>
</gene>
<dbReference type="GeneID" id="93350451"/>
<dbReference type="RefSeq" id="WP_019686752.1">
    <property type="nucleotide sequence ID" value="NZ_CP036496.1"/>
</dbReference>